<proteinExistence type="predicted"/>
<evidence type="ECO:0000313" key="5">
    <source>
        <dbReference type="EMBL" id="VDI06692.1"/>
    </source>
</evidence>
<accession>A0A8B6CKL9</accession>
<dbReference type="OrthoDB" id="6135363at2759"/>
<dbReference type="AlphaFoldDB" id="A0A8B6CKL9"/>
<keyword evidence="6" id="KW-1185">Reference proteome</keyword>
<comment type="caution">
    <text evidence="5">The sequence shown here is derived from an EMBL/GenBank/DDBJ whole genome shotgun (WGS) entry which is preliminary data.</text>
</comment>
<reference evidence="5" key="1">
    <citation type="submission" date="2018-11" db="EMBL/GenBank/DDBJ databases">
        <authorList>
            <person name="Alioto T."/>
            <person name="Alioto T."/>
        </authorList>
    </citation>
    <scope>NUCLEOTIDE SEQUENCE</scope>
</reference>
<evidence type="ECO:0000256" key="1">
    <source>
        <dbReference type="ARBA" id="ARBA00022723"/>
    </source>
</evidence>
<evidence type="ECO:0000256" key="4">
    <source>
        <dbReference type="SAM" id="Coils"/>
    </source>
</evidence>
<dbReference type="SUPFAM" id="SSF57845">
    <property type="entry name" value="B-box zinc-binding domain"/>
    <property type="match status" value="1"/>
</dbReference>
<evidence type="ECO:0008006" key="7">
    <source>
        <dbReference type="Google" id="ProtNLM"/>
    </source>
</evidence>
<dbReference type="PANTHER" id="PTHR25465">
    <property type="entry name" value="B-BOX DOMAIN CONTAINING"/>
    <property type="match status" value="1"/>
</dbReference>
<evidence type="ECO:0000313" key="6">
    <source>
        <dbReference type="Proteomes" id="UP000596742"/>
    </source>
</evidence>
<dbReference type="GO" id="GO:0008270">
    <property type="term" value="F:zinc ion binding"/>
    <property type="evidence" value="ECO:0007669"/>
    <property type="project" value="UniProtKB-KW"/>
</dbReference>
<keyword evidence="1" id="KW-0479">Metal-binding</keyword>
<dbReference type="Proteomes" id="UP000596742">
    <property type="component" value="Unassembled WGS sequence"/>
</dbReference>
<evidence type="ECO:0000256" key="2">
    <source>
        <dbReference type="ARBA" id="ARBA00022771"/>
    </source>
</evidence>
<keyword evidence="4" id="KW-0175">Coiled coil</keyword>
<keyword evidence="2" id="KW-0863">Zinc-finger</keyword>
<gene>
    <name evidence="5" type="ORF">MGAL_10B011106</name>
</gene>
<keyword evidence="3" id="KW-0862">Zinc</keyword>
<dbReference type="EMBL" id="UYJE01001955">
    <property type="protein sequence ID" value="VDI06692.1"/>
    <property type="molecule type" value="Genomic_DNA"/>
</dbReference>
<sequence>MSTKDYHNLPKFMQEIGSQCRDHKKKYELYCSFHACPCCVTCITDKHQKCQEMKPLSDILKQVKPSASVQLFEKDLKDVKENFEQIIKYLKNSIKTNKCQKTKAAEQIQSMRKSVDEFLNKLEKDIIDDLESKQVKLKSKMNTLLQQLKTQANHISQLQSEFSKMTQYATGLQMYAGLREIEKTTSEAAKYLEDLKSGGRLDEVNLELNISTKLQSILKDVKSFGDINISSHPFTLQLKAGRKDQAQYLVPTLFN</sequence>
<evidence type="ECO:0000256" key="3">
    <source>
        <dbReference type="ARBA" id="ARBA00022833"/>
    </source>
</evidence>
<dbReference type="InterPro" id="IPR051051">
    <property type="entry name" value="E3_ubiq-ligase_TRIM/RNF"/>
</dbReference>
<name>A0A8B6CKL9_MYTGA</name>
<feature type="coiled-coil region" evidence="4">
    <location>
        <begin position="127"/>
        <end position="161"/>
    </location>
</feature>
<organism evidence="5 6">
    <name type="scientific">Mytilus galloprovincialis</name>
    <name type="common">Mediterranean mussel</name>
    <dbReference type="NCBI Taxonomy" id="29158"/>
    <lineage>
        <taxon>Eukaryota</taxon>
        <taxon>Metazoa</taxon>
        <taxon>Spiralia</taxon>
        <taxon>Lophotrochozoa</taxon>
        <taxon>Mollusca</taxon>
        <taxon>Bivalvia</taxon>
        <taxon>Autobranchia</taxon>
        <taxon>Pteriomorphia</taxon>
        <taxon>Mytilida</taxon>
        <taxon>Mytiloidea</taxon>
        <taxon>Mytilidae</taxon>
        <taxon>Mytilinae</taxon>
        <taxon>Mytilus</taxon>
    </lineage>
</organism>
<protein>
    <recommendedName>
        <fullName evidence="7">B box-type domain-containing protein</fullName>
    </recommendedName>
</protein>
<dbReference type="PANTHER" id="PTHR25465:SF14">
    <property type="entry name" value="E3 UBIQUITIN-PROTEIN LIGASE TRIM65"/>
    <property type="match status" value="1"/>
</dbReference>